<feature type="non-terminal residue" evidence="1">
    <location>
        <position position="1"/>
    </location>
</feature>
<accession>A0A2J8LXQ3</accession>
<dbReference type="AlphaFoldDB" id="A0A2J8LXQ3"/>
<dbReference type="Proteomes" id="UP000236370">
    <property type="component" value="Unassembled WGS sequence"/>
</dbReference>
<dbReference type="EMBL" id="NBAG03000276">
    <property type="protein sequence ID" value="PNI52073.1"/>
    <property type="molecule type" value="Genomic_DNA"/>
</dbReference>
<protein>
    <submittedName>
        <fullName evidence="1">ERGIC1 isoform 6</fullName>
    </submittedName>
</protein>
<evidence type="ECO:0000313" key="2">
    <source>
        <dbReference type="Proteomes" id="UP000236370"/>
    </source>
</evidence>
<evidence type="ECO:0000313" key="1">
    <source>
        <dbReference type="EMBL" id="PNI52073.1"/>
    </source>
</evidence>
<gene>
    <name evidence="1" type="ORF">CK820_G0025747</name>
</gene>
<sequence length="53" mass="5834">VNELYVDDPDKDSGGKIDVSLNISLPNLHCEFFGPQTMSSWRSPARPAPGMDE</sequence>
<proteinExistence type="predicted"/>
<organism evidence="1 2">
    <name type="scientific">Pan troglodytes</name>
    <name type="common">Chimpanzee</name>
    <dbReference type="NCBI Taxonomy" id="9598"/>
    <lineage>
        <taxon>Eukaryota</taxon>
        <taxon>Metazoa</taxon>
        <taxon>Chordata</taxon>
        <taxon>Craniata</taxon>
        <taxon>Vertebrata</taxon>
        <taxon>Euteleostomi</taxon>
        <taxon>Mammalia</taxon>
        <taxon>Eutheria</taxon>
        <taxon>Euarchontoglires</taxon>
        <taxon>Primates</taxon>
        <taxon>Haplorrhini</taxon>
        <taxon>Catarrhini</taxon>
        <taxon>Hominidae</taxon>
        <taxon>Pan</taxon>
    </lineage>
</organism>
<name>A0A2J8LXQ3_PANTR</name>
<comment type="caution">
    <text evidence="1">The sequence shown here is derived from an EMBL/GenBank/DDBJ whole genome shotgun (WGS) entry which is preliminary data.</text>
</comment>
<reference evidence="1 2" key="1">
    <citation type="submission" date="2017-12" db="EMBL/GenBank/DDBJ databases">
        <title>High-resolution comparative analysis of great ape genomes.</title>
        <authorList>
            <person name="Pollen A."/>
            <person name="Hastie A."/>
            <person name="Hormozdiari F."/>
            <person name="Dougherty M."/>
            <person name="Liu R."/>
            <person name="Chaisson M."/>
            <person name="Hoppe E."/>
            <person name="Hill C."/>
            <person name="Pang A."/>
            <person name="Hillier L."/>
            <person name="Baker C."/>
            <person name="Armstrong J."/>
            <person name="Shendure J."/>
            <person name="Paten B."/>
            <person name="Wilson R."/>
            <person name="Chao H."/>
            <person name="Schneider V."/>
            <person name="Ventura M."/>
            <person name="Kronenberg Z."/>
            <person name="Murali S."/>
            <person name="Gordon D."/>
            <person name="Cantsilieris S."/>
            <person name="Munson K."/>
            <person name="Nelson B."/>
            <person name="Raja A."/>
            <person name="Underwood J."/>
            <person name="Diekhans M."/>
            <person name="Fiddes I."/>
            <person name="Haussler D."/>
            <person name="Eichler E."/>
        </authorList>
    </citation>
    <scope>NUCLEOTIDE SEQUENCE [LARGE SCALE GENOMIC DNA]</scope>
    <source>
        <strain evidence="1">Yerkes chimp pedigree #C0471</strain>
    </source>
</reference>